<dbReference type="Proteomes" id="UP000310108">
    <property type="component" value="Unassembled WGS sequence"/>
</dbReference>
<keyword evidence="2" id="KW-0813">Transport</keyword>
<feature type="transmembrane region" description="Helical" evidence="7">
    <location>
        <begin position="296"/>
        <end position="316"/>
    </location>
</feature>
<organism evidence="9 10">
    <name type="scientific">Colletotrichum tanaceti</name>
    <dbReference type="NCBI Taxonomy" id="1306861"/>
    <lineage>
        <taxon>Eukaryota</taxon>
        <taxon>Fungi</taxon>
        <taxon>Dikarya</taxon>
        <taxon>Ascomycota</taxon>
        <taxon>Pezizomycotina</taxon>
        <taxon>Sordariomycetes</taxon>
        <taxon>Hypocreomycetidae</taxon>
        <taxon>Glomerellales</taxon>
        <taxon>Glomerellaceae</taxon>
        <taxon>Colletotrichum</taxon>
        <taxon>Colletotrichum destructivum species complex</taxon>
    </lineage>
</organism>
<feature type="transmembrane region" description="Helical" evidence="7">
    <location>
        <begin position="392"/>
        <end position="410"/>
    </location>
</feature>
<feature type="transmembrane region" description="Helical" evidence="7">
    <location>
        <begin position="576"/>
        <end position="594"/>
    </location>
</feature>
<dbReference type="AlphaFoldDB" id="A0A4U6XFJ4"/>
<evidence type="ECO:0000256" key="2">
    <source>
        <dbReference type="ARBA" id="ARBA00022448"/>
    </source>
</evidence>
<comment type="subcellular location">
    <subcellularLocation>
        <location evidence="1">Membrane</location>
    </subcellularLocation>
</comment>
<evidence type="ECO:0000256" key="3">
    <source>
        <dbReference type="ARBA" id="ARBA00022692"/>
    </source>
</evidence>
<feature type="transmembrane region" description="Helical" evidence="7">
    <location>
        <begin position="430"/>
        <end position="451"/>
    </location>
</feature>
<keyword evidence="3 7" id="KW-0812">Transmembrane</keyword>
<feature type="region of interest" description="Disordered" evidence="6">
    <location>
        <begin position="58"/>
        <end position="111"/>
    </location>
</feature>
<accession>A0A4U6XFJ4</accession>
<evidence type="ECO:0000256" key="1">
    <source>
        <dbReference type="ARBA" id="ARBA00004370"/>
    </source>
</evidence>
<feature type="transmembrane region" description="Helical" evidence="7">
    <location>
        <begin position="509"/>
        <end position="532"/>
    </location>
</feature>
<dbReference type="STRING" id="1306861.A0A4U6XFJ4"/>
<evidence type="ECO:0000256" key="6">
    <source>
        <dbReference type="SAM" id="MobiDB-lite"/>
    </source>
</evidence>
<evidence type="ECO:0000256" key="5">
    <source>
        <dbReference type="ARBA" id="ARBA00023136"/>
    </source>
</evidence>
<feature type="transmembrane region" description="Helical" evidence="7">
    <location>
        <begin position="182"/>
        <end position="200"/>
    </location>
</feature>
<feature type="transmembrane region" description="Helical" evidence="7">
    <location>
        <begin position="362"/>
        <end position="380"/>
    </location>
</feature>
<keyword evidence="10" id="KW-1185">Reference proteome</keyword>
<feature type="transmembrane region" description="Helical" evidence="7">
    <location>
        <begin position="481"/>
        <end position="503"/>
    </location>
</feature>
<keyword evidence="4 7" id="KW-1133">Transmembrane helix</keyword>
<dbReference type="EMBL" id="PJEX01000135">
    <property type="protein sequence ID" value="TKW54505.1"/>
    <property type="molecule type" value="Genomic_DNA"/>
</dbReference>
<protein>
    <submittedName>
        <fullName evidence="9">N amino acid transport system protein</fullName>
    </submittedName>
</protein>
<evidence type="ECO:0000259" key="8">
    <source>
        <dbReference type="Pfam" id="PF01490"/>
    </source>
</evidence>
<keyword evidence="5 7" id="KW-0472">Membrane</keyword>
<dbReference type="PANTHER" id="PTHR48017">
    <property type="entry name" value="OS05G0424000 PROTEIN-RELATED"/>
    <property type="match status" value="1"/>
</dbReference>
<feature type="transmembrane region" description="Helical" evidence="7">
    <location>
        <begin position="144"/>
        <end position="162"/>
    </location>
</feature>
<gene>
    <name evidence="9" type="primary">mtr</name>
    <name evidence="9" type="ORF">CTA1_5021</name>
</gene>
<proteinExistence type="predicted"/>
<dbReference type="Pfam" id="PF01490">
    <property type="entry name" value="Aa_trans"/>
    <property type="match status" value="1"/>
</dbReference>
<name>A0A4U6XFJ4_9PEZI</name>
<dbReference type="InterPro" id="IPR013057">
    <property type="entry name" value="AA_transpt_TM"/>
</dbReference>
<dbReference type="GO" id="GO:0016020">
    <property type="term" value="C:membrane"/>
    <property type="evidence" value="ECO:0007669"/>
    <property type="project" value="UniProtKB-SubCell"/>
</dbReference>
<reference evidence="9 10" key="1">
    <citation type="journal article" date="2019" name="PLoS ONE">
        <title>Comparative genome analysis indicates high evolutionary potential of pathogenicity genes in Colletotrichum tanaceti.</title>
        <authorList>
            <person name="Lelwala R.V."/>
            <person name="Korhonen P.K."/>
            <person name="Young N.D."/>
            <person name="Scott J.B."/>
            <person name="Ades P.A."/>
            <person name="Gasser R.B."/>
            <person name="Taylor P.W.J."/>
        </authorList>
    </citation>
    <scope>NUCLEOTIDE SEQUENCE [LARGE SCALE GENOMIC DNA]</scope>
    <source>
        <strain evidence="9">BRIP57314</strain>
    </source>
</reference>
<evidence type="ECO:0000256" key="4">
    <source>
        <dbReference type="ARBA" id="ARBA00022989"/>
    </source>
</evidence>
<dbReference type="OrthoDB" id="40134at2759"/>
<evidence type="ECO:0000256" key="7">
    <source>
        <dbReference type="SAM" id="Phobius"/>
    </source>
</evidence>
<evidence type="ECO:0000313" key="10">
    <source>
        <dbReference type="Proteomes" id="UP000310108"/>
    </source>
</evidence>
<comment type="caution">
    <text evidence="9">The sequence shown here is derived from an EMBL/GenBank/DDBJ whole genome shotgun (WGS) entry which is preliminary data.</text>
</comment>
<feature type="compositionally biased region" description="Gly residues" evidence="6">
    <location>
        <begin position="64"/>
        <end position="88"/>
    </location>
</feature>
<feature type="transmembrane region" description="Helical" evidence="7">
    <location>
        <begin position="231"/>
        <end position="252"/>
    </location>
</feature>
<evidence type="ECO:0000313" key="9">
    <source>
        <dbReference type="EMBL" id="TKW54505.1"/>
    </source>
</evidence>
<sequence length="616" mass="65933">MAGPTANLHDPNVTFEEYLYWAAVTRAEEKLANERYLRARGPTTWKSLLKDRFRRGDEHERFQGGNGGVGEGAAGDAGTGEKSGGGGGGDDEDGSDKALQQPASDRDRNDGATATVVAAATVAAASAASVTPEEWKRASRAMRTASWGAIFFLITTDILGPFSTPVIETRWAFAQMGYGPGIALYTVFGIMSFYSGWILYQSFLGLDSDRYPLRGYGDLYFRVFGARARHAVNLAQGLQLLLFVGVLILGNGQSIAQISRGPGGGAGVCFVACLVIFTAAGFVLGQVRTLQRFSWIANLAVWANLLIIFICMGVVAHSPPNFAATRASFGDAFGPGPILTYAGTPPPGKASGGSGFLGSMNGLNQAVYSYGGCLIFAAFMAEMRHPMDFWKALLCGEAFIYVCYLVFGLYVYSFQGQYAFNPVTQSLSPYWWQTATNALGLATGLVAAGLYGNIGMKVLYAELLQGVFGAPPLTEAAGKMLWAAAVPAYWALAFVVGAAVPQFSLVSGFIGALFILSFTYTLPALLGLGFWIRRDAMVPEEEGFDPATGRYAYVDGGFPRYWRGFRRRPVFNTWNLVYMLGGLVTTALGMYSSIEGLVEAFNGKSQATSFGCASPV</sequence>
<feature type="domain" description="Amino acid transporter transmembrane" evidence="8">
    <location>
        <begin position="144"/>
        <end position="528"/>
    </location>
</feature>
<feature type="transmembrane region" description="Helical" evidence="7">
    <location>
        <begin position="264"/>
        <end position="284"/>
    </location>
</feature>